<feature type="region of interest" description="Disordered" evidence="1">
    <location>
        <begin position="210"/>
        <end position="310"/>
    </location>
</feature>
<feature type="region of interest" description="Disordered" evidence="1">
    <location>
        <begin position="90"/>
        <end position="171"/>
    </location>
</feature>
<dbReference type="AlphaFoldDB" id="A0A1W5DE18"/>
<keyword evidence="3" id="KW-1185">Reference proteome</keyword>
<name>A0A1W5DE18_9LECA</name>
<keyword evidence="2" id="KW-0378">Hydrolase</keyword>
<feature type="region of interest" description="Disordered" evidence="1">
    <location>
        <begin position="1"/>
        <end position="44"/>
    </location>
</feature>
<dbReference type="EMBL" id="FWEW01003840">
    <property type="protein sequence ID" value="SLM41388.1"/>
    <property type="molecule type" value="Genomic_DNA"/>
</dbReference>
<feature type="compositionally biased region" description="Basic and acidic residues" evidence="1">
    <location>
        <begin position="241"/>
        <end position="250"/>
    </location>
</feature>
<organism evidence="2 3">
    <name type="scientific">Lasallia pustulata</name>
    <dbReference type="NCBI Taxonomy" id="136370"/>
    <lineage>
        <taxon>Eukaryota</taxon>
        <taxon>Fungi</taxon>
        <taxon>Dikarya</taxon>
        <taxon>Ascomycota</taxon>
        <taxon>Pezizomycotina</taxon>
        <taxon>Lecanoromycetes</taxon>
        <taxon>OSLEUM clade</taxon>
        <taxon>Umbilicariomycetidae</taxon>
        <taxon>Umbilicariales</taxon>
        <taxon>Umbilicariaceae</taxon>
        <taxon>Lasallia</taxon>
    </lineage>
</organism>
<dbReference type="PANTHER" id="PTHR11440">
    <property type="entry name" value="LECITHIN-CHOLESTEROL ACYLTRANSFERASE-RELATED"/>
    <property type="match status" value="1"/>
</dbReference>
<dbReference type="Proteomes" id="UP000192927">
    <property type="component" value="Unassembled WGS sequence"/>
</dbReference>
<protein>
    <submittedName>
        <fullName evidence="2">Alpha/Beta hydrolase fold</fullName>
    </submittedName>
</protein>
<proteinExistence type="predicted"/>
<dbReference type="SUPFAM" id="SSF53474">
    <property type="entry name" value="alpha/beta-Hydrolases"/>
    <property type="match status" value="1"/>
</dbReference>
<reference evidence="3" key="1">
    <citation type="submission" date="2017-03" db="EMBL/GenBank/DDBJ databases">
        <authorList>
            <person name="Sharma R."/>
            <person name="Thines M."/>
        </authorList>
    </citation>
    <scope>NUCLEOTIDE SEQUENCE [LARGE SCALE GENOMIC DNA]</scope>
</reference>
<feature type="compositionally biased region" description="Basic and acidic residues" evidence="1">
    <location>
        <begin position="406"/>
        <end position="423"/>
    </location>
</feature>
<evidence type="ECO:0000313" key="2">
    <source>
        <dbReference type="EMBL" id="SLM41388.1"/>
    </source>
</evidence>
<dbReference type="GO" id="GO:0016787">
    <property type="term" value="F:hydrolase activity"/>
    <property type="evidence" value="ECO:0007669"/>
    <property type="project" value="UniProtKB-KW"/>
</dbReference>
<sequence length="888" mass="97038">MRAAPPAGPRPRRAASPHSHLPKVVQVNKTPSYPESPPTAPRLSQDDVSLFLGISISRAQSHVISEQCPYAERAAVIDDIGVARLFDGTDSSVPSEEAMGYDTLKSGTPSGVRIQGSKPAPLQDSPKETTRPGISSHWHPDPSSLETSGTGRRSHRSGLGNRARASSGPTGRLADLNVKRFLSSLSLPSMPKGPAFKDIFGHSERPSLVGLLKNSPTPRQAIHSRSKRHNTLYESSAPWYRTDDTDDRQRKGSAQAKNPNPEHIEPEQASAPLQLDQDESRPDPLEPSQNSPRRLPQRLEPQQLRRATSDHSLFLRNAISHASSLGDDSRWENVQDQVNNRFKAIVDSLQNSSVKSYNIPSISLSALRPDFITKRPSMDSKQHSSGDVTFSAATRPLAIDASAESAKGEKFPTQEPSLHDNPPKHQHPQLNCALENLTGDVLVMGGYRGSILRSAKPPHRQQWVPVKVGLNIRKVNLEIGLSPEDEERMEETIIASGMLTHYGPVDISRRLLKRMRTCKNALEGRLRVHDYGYDWRLSPHLLSRKLVKFLESLPSNQAGVPLAERGVTVVAHSLGGLITRHTVNERPELFAAVLYAGTPQHCVNVLGPLRNGDEVLFSSRVLTAQVNFTMRSTFALLPEVGRCFIDKETKEEYPVDFFNVEHWKEYRFSPCIASPLPPLGPEKKGLLGSMAASLPIHGKRDPVSDPSKLEALDDAVNNTLGKADKVGNPANHTMNMQMGTHRPSAATKSTIPPDAALAYLERTLAETLEFKRALSFRPEHAAANLYPPFAVIYGTSVPTVYGARVNGREGIKRADAYDELAFASGDGVCLARAAMLPRGYAVCKGGRTRTERGHVGLLGDLEAVGKCLMALGEARRGGVGWSLRSDAG</sequence>
<dbReference type="InterPro" id="IPR029058">
    <property type="entry name" value="AB_hydrolase_fold"/>
</dbReference>
<accession>A0A1W5DE18</accession>
<evidence type="ECO:0000313" key="3">
    <source>
        <dbReference type="Proteomes" id="UP000192927"/>
    </source>
</evidence>
<evidence type="ECO:0000256" key="1">
    <source>
        <dbReference type="SAM" id="MobiDB-lite"/>
    </source>
</evidence>
<dbReference type="Gene3D" id="3.40.50.1820">
    <property type="entry name" value="alpha/beta hydrolase"/>
    <property type="match status" value="1"/>
</dbReference>
<feature type="region of interest" description="Disordered" evidence="1">
    <location>
        <begin position="402"/>
        <end position="426"/>
    </location>
</feature>